<sequence length="332" mass="34629">MPGTTTRQVRVDHHSAVHLAAETARAVAREGALPGALPDRAAVIASELAANLDKHARDGSLYLQHLPAGEGIEILAVDRGPGIGDLALSLTDGFSTTGTLGAGLGAVGRIADEFTIRTEAGGTLMSARMRRPGAPAPHTAAGVVCLPLEGESACGDAWAVAESEEGVTALVVDGLGHGEQAAEAAQLARRHFLREPGRPLPELLTGMHRALRRTRGAAAGLVRLRAGTAESCGIGNIRLMLLDDRRVHARVTGQPGIVGFTLPVPRVQRLDAPAGAGLVLCSDGIDHRWADSPSPFLLRLPPPLLAAALCRDRRRTRDDATALAVRVPGRQP</sequence>
<dbReference type="InterPro" id="IPR003594">
    <property type="entry name" value="HATPase_dom"/>
</dbReference>
<dbReference type="SMART" id="SM00331">
    <property type="entry name" value="PP2C_SIG"/>
    <property type="match status" value="1"/>
</dbReference>
<dbReference type="InterPro" id="IPR001932">
    <property type="entry name" value="PPM-type_phosphatase-like_dom"/>
</dbReference>
<name>A0ABX1HE94_9ACTN</name>
<dbReference type="SUPFAM" id="SSF81606">
    <property type="entry name" value="PP2C-like"/>
    <property type="match status" value="1"/>
</dbReference>
<keyword evidence="3" id="KW-1185">Reference proteome</keyword>
<evidence type="ECO:0000259" key="1">
    <source>
        <dbReference type="SMART" id="SM00331"/>
    </source>
</evidence>
<evidence type="ECO:0000313" key="2">
    <source>
        <dbReference type="EMBL" id="NKI45555.1"/>
    </source>
</evidence>
<protein>
    <submittedName>
        <fullName evidence="2">SpoIIE family protein phosphatase</fullName>
    </submittedName>
</protein>
<dbReference type="Gene3D" id="3.60.40.10">
    <property type="entry name" value="PPM-type phosphatase domain"/>
    <property type="match status" value="1"/>
</dbReference>
<comment type="caution">
    <text evidence="2">The sequence shown here is derived from an EMBL/GenBank/DDBJ whole genome shotgun (WGS) entry which is preliminary data.</text>
</comment>
<dbReference type="InterPro" id="IPR036457">
    <property type="entry name" value="PPM-type-like_dom_sf"/>
</dbReference>
<dbReference type="Pfam" id="PF13581">
    <property type="entry name" value="HATPase_c_2"/>
    <property type="match status" value="1"/>
</dbReference>
<feature type="domain" description="PPM-type phosphatase" evidence="1">
    <location>
        <begin position="138"/>
        <end position="327"/>
    </location>
</feature>
<dbReference type="PANTHER" id="PTHR35801">
    <property type="entry name" value="PHOSPHOSERINE PHOSPHATASE RSBX"/>
    <property type="match status" value="1"/>
</dbReference>
<organism evidence="2 3">
    <name type="scientific">Streptomyces physcomitrii</name>
    <dbReference type="NCBI Taxonomy" id="2724184"/>
    <lineage>
        <taxon>Bacteria</taxon>
        <taxon>Bacillati</taxon>
        <taxon>Actinomycetota</taxon>
        <taxon>Actinomycetes</taxon>
        <taxon>Kitasatosporales</taxon>
        <taxon>Streptomycetaceae</taxon>
        <taxon>Streptomyces</taxon>
    </lineage>
</organism>
<dbReference type="Pfam" id="PF07228">
    <property type="entry name" value="SpoIIE"/>
    <property type="match status" value="1"/>
</dbReference>
<reference evidence="2 3" key="1">
    <citation type="submission" date="2020-04" db="EMBL/GenBank/DDBJ databases">
        <title>Phylogenetic Diversity and Antibacterial Activity against Ralstonia solanacearum of Endophytic Actinomycete Isolated from Moss.</title>
        <authorList>
            <person name="Zhuang X."/>
        </authorList>
    </citation>
    <scope>NUCLEOTIDE SEQUENCE [LARGE SCALE GENOMIC DNA]</scope>
    <source>
        <strain evidence="2 3">LD120</strain>
    </source>
</reference>
<dbReference type="Proteomes" id="UP000772196">
    <property type="component" value="Unassembled WGS sequence"/>
</dbReference>
<gene>
    <name evidence="2" type="ORF">HFV08_30905</name>
</gene>
<dbReference type="InterPro" id="IPR039248">
    <property type="entry name" value="Ptase_RsbX"/>
</dbReference>
<dbReference type="SUPFAM" id="SSF55874">
    <property type="entry name" value="ATPase domain of HSP90 chaperone/DNA topoisomerase II/histidine kinase"/>
    <property type="match status" value="1"/>
</dbReference>
<evidence type="ECO:0000313" key="3">
    <source>
        <dbReference type="Proteomes" id="UP000772196"/>
    </source>
</evidence>
<dbReference type="PANTHER" id="PTHR35801:SF1">
    <property type="entry name" value="PHOSPHOSERINE PHOSPHATASE RSBX"/>
    <property type="match status" value="1"/>
</dbReference>
<dbReference type="InterPro" id="IPR036890">
    <property type="entry name" value="HATPase_C_sf"/>
</dbReference>
<proteinExistence type="predicted"/>
<accession>A0ABX1HE94</accession>
<dbReference type="Gene3D" id="3.30.565.10">
    <property type="entry name" value="Histidine kinase-like ATPase, C-terminal domain"/>
    <property type="match status" value="1"/>
</dbReference>
<dbReference type="EMBL" id="JAAWWP010000040">
    <property type="protein sequence ID" value="NKI45555.1"/>
    <property type="molecule type" value="Genomic_DNA"/>
</dbReference>